<name>A0A0B7F8L6_THACB</name>
<proteinExistence type="predicted"/>
<dbReference type="AlphaFoldDB" id="A0A0B7F8L6"/>
<evidence type="ECO:0000313" key="2">
    <source>
        <dbReference type="Proteomes" id="UP000059188"/>
    </source>
</evidence>
<organism evidence="1 2">
    <name type="scientific">Thanatephorus cucumeris (strain AG1-IB / isolate 7/3/14)</name>
    <name type="common">Lettuce bottom rot fungus</name>
    <name type="synonym">Rhizoctonia solani</name>
    <dbReference type="NCBI Taxonomy" id="1108050"/>
    <lineage>
        <taxon>Eukaryota</taxon>
        <taxon>Fungi</taxon>
        <taxon>Dikarya</taxon>
        <taxon>Basidiomycota</taxon>
        <taxon>Agaricomycotina</taxon>
        <taxon>Agaricomycetes</taxon>
        <taxon>Cantharellales</taxon>
        <taxon>Ceratobasidiaceae</taxon>
        <taxon>Rhizoctonia</taxon>
        <taxon>Rhizoctonia solani AG-1</taxon>
    </lineage>
</organism>
<keyword evidence="2" id="KW-1185">Reference proteome</keyword>
<reference evidence="1 2" key="1">
    <citation type="submission" date="2014-11" db="EMBL/GenBank/DDBJ databases">
        <authorList>
            <person name="Wibberg Daniel"/>
        </authorList>
    </citation>
    <scope>NUCLEOTIDE SEQUENCE [LARGE SCALE GENOMIC DNA]</scope>
    <source>
        <strain evidence="1">Rhizoctonia solani AG1-IB 7/3/14</strain>
    </source>
</reference>
<evidence type="ECO:0000313" key="1">
    <source>
        <dbReference type="EMBL" id="CEL53239.1"/>
    </source>
</evidence>
<dbReference type="EMBL" id="LN679111">
    <property type="protein sequence ID" value="CEL53239.1"/>
    <property type="molecule type" value="Genomic_DNA"/>
</dbReference>
<dbReference type="Proteomes" id="UP000059188">
    <property type="component" value="Unassembled WGS sequence"/>
</dbReference>
<gene>
    <name evidence="1" type="ORF">RSOLAG1IB_06205</name>
</gene>
<accession>A0A0B7F8L6</accession>
<protein>
    <submittedName>
        <fullName evidence="1">Uncharacterized protein</fullName>
    </submittedName>
</protein>
<sequence>MYGRISMRVRFLVRSLAISPLKPNPRRNSLINFNSHLIYGCANLPQLQRLGLGEGLAVAIKLPHKSFHLPPMGDSALKLPSTT</sequence>